<keyword evidence="1" id="KW-0880">Kelch repeat</keyword>
<dbReference type="Gene3D" id="2.120.10.80">
    <property type="entry name" value="Kelch-type beta propeller"/>
    <property type="match status" value="1"/>
</dbReference>
<dbReference type="PANTHER" id="PTHR46375">
    <property type="entry name" value="KELCH REPEAT AND BTB DOMAIN-CONTAINING PROTEIN 13-RELATED"/>
    <property type="match status" value="1"/>
</dbReference>
<feature type="region of interest" description="Disordered" evidence="3">
    <location>
        <begin position="264"/>
        <end position="305"/>
    </location>
</feature>
<dbReference type="AlphaFoldDB" id="A0A4Y2QJ16"/>
<reference evidence="5 6" key="1">
    <citation type="journal article" date="2019" name="Sci. Rep.">
        <title>Orb-weaving spider Araneus ventricosus genome elucidates the spidroin gene catalogue.</title>
        <authorList>
            <person name="Kono N."/>
            <person name="Nakamura H."/>
            <person name="Ohtoshi R."/>
            <person name="Moran D.A.P."/>
            <person name="Shinohara A."/>
            <person name="Yoshida Y."/>
            <person name="Fujiwara M."/>
            <person name="Mori M."/>
            <person name="Tomita M."/>
            <person name="Arakawa K."/>
        </authorList>
    </citation>
    <scope>NUCLEOTIDE SEQUENCE [LARGE SCALE GENOMIC DNA]</scope>
</reference>
<feature type="compositionally biased region" description="Basic and acidic residues" evidence="3">
    <location>
        <begin position="184"/>
        <end position="201"/>
    </location>
</feature>
<dbReference type="InterPro" id="IPR006652">
    <property type="entry name" value="Kelch_1"/>
</dbReference>
<keyword evidence="6" id="KW-1185">Reference proteome</keyword>
<proteinExistence type="predicted"/>
<keyword evidence="2" id="KW-0677">Repeat</keyword>
<sequence length="511" mass="57976">MVHLATSKVYIAAGIVGYIIYQHKKEHPKISSTDFAVSWQNSVKSEIPEDNQKSLVSKTDVNSIPYYYTHHEQRTNPANNSNSLQHAKNGFEHPHHPRKNRSPRDVEESPSTVLGKRGESASHLAEAVQKVLEQSAQTSRDEINVAEVVKRVLGEINTRRDQREESEEAEPEENRYRLPQKAKVKNEMKEEQSNGRSRLERISQNLHNSSEPMTSNEKKHDEDCYFQKSSHHPIKGKIKHSQMSHYHDRTSPADMVAKANLPCLSKGYKPRKTHENTSPAEEKRAKSDTNENSKGGIDSEKRKGKEPVLFTAVKEESSLLKDQPGKVTNIRFECDSHQMKAQISDLEERRPKQVFIVPKTSSVTIYEAENPSSSVNVSLESSPQKSKREMAAILVTGGMNPSNLHTIGIGGAILNYDPKEDKWARYDTLPSPRHNHSAVFWDNCLYIIGGCNPLETLQQKRYVAQRSCYKLDLATSQWSVLRDMKFRRYDHGSVVLDGQIYVIGGQDNGER</sequence>
<feature type="region of interest" description="Disordered" evidence="3">
    <location>
        <begin position="159"/>
        <end position="222"/>
    </location>
</feature>
<dbReference type="InterPro" id="IPR015915">
    <property type="entry name" value="Kelch-typ_b-propeller"/>
</dbReference>
<gene>
    <name evidence="5" type="ORF">AVEN_203070_1</name>
</gene>
<protein>
    <recommendedName>
        <fullName evidence="4">Attractin/MKLN-like beta-propeller domain-containing protein</fullName>
    </recommendedName>
</protein>
<evidence type="ECO:0000313" key="6">
    <source>
        <dbReference type="Proteomes" id="UP000499080"/>
    </source>
</evidence>
<feature type="region of interest" description="Disordered" evidence="3">
    <location>
        <begin position="73"/>
        <end position="122"/>
    </location>
</feature>
<dbReference type="SMART" id="SM00612">
    <property type="entry name" value="Kelch"/>
    <property type="match status" value="2"/>
</dbReference>
<evidence type="ECO:0000256" key="3">
    <source>
        <dbReference type="SAM" id="MobiDB-lite"/>
    </source>
</evidence>
<dbReference type="PANTHER" id="PTHR46375:SF3">
    <property type="entry name" value="KELCH REPEAT AND BTB DOMAIN-CONTAINING PROTEIN 13"/>
    <property type="match status" value="1"/>
</dbReference>
<dbReference type="InterPro" id="IPR052392">
    <property type="entry name" value="Kelch-BTB_domain-containing"/>
</dbReference>
<accession>A0A4Y2QJ16</accession>
<organism evidence="5 6">
    <name type="scientific">Araneus ventricosus</name>
    <name type="common">Orbweaver spider</name>
    <name type="synonym">Epeira ventricosa</name>
    <dbReference type="NCBI Taxonomy" id="182803"/>
    <lineage>
        <taxon>Eukaryota</taxon>
        <taxon>Metazoa</taxon>
        <taxon>Ecdysozoa</taxon>
        <taxon>Arthropoda</taxon>
        <taxon>Chelicerata</taxon>
        <taxon>Arachnida</taxon>
        <taxon>Araneae</taxon>
        <taxon>Araneomorphae</taxon>
        <taxon>Entelegynae</taxon>
        <taxon>Araneoidea</taxon>
        <taxon>Araneidae</taxon>
        <taxon>Araneus</taxon>
    </lineage>
</organism>
<feature type="compositionally biased region" description="Basic and acidic residues" evidence="3">
    <location>
        <begin position="280"/>
        <end position="305"/>
    </location>
</feature>
<evidence type="ECO:0000259" key="4">
    <source>
        <dbReference type="Pfam" id="PF24981"/>
    </source>
</evidence>
<name>A0A4Y2QJ16_ARAVE</name>
<dbReference type="EMBL" id="BGPR01014008">
    <property type="protein sequence ID" value="GBN63293.1"/>
    <property type="molecule type" value="Genomic_DNA"/>
</dbReference>
<feature type="compositionally biased region" description="Polar residues" evidence="3">
    <location>
        <begin position="202"/>
        <end position="215"/>
    </location>
</feature>
<comment type="caution">
    <text evidence="5">The sequence shown here is derived from an EMBL/GenBank/DDBJ whole genome shotgun (WGS) entry which is preliminary data.</text>
</comment>
<dbReference type="InterPro" id="IPR056737">
    <property type="entry name" value="Beta-prop_ATRN-MKLN-like"/>
</dbReference>
<dbReference type="SUPFAM" id="SSF117281">
    <property type="entry name" value="Kelch motif"/>
    <property type="match status" value="1"/>
</dbReference>
<dbReference type="Pfam" id="PF24981">
    <property type="entry name" value="Beta-prop_ATRN-LZTR1"/>
    <property type="match status" value="1"/>
</dbReference>
<feature type="compositionally biased region" description="Polar residues" evidence="3">
    <location>
        <begin position="75"/>
        <end position="86"/>
    </location>
</feature>
<evidence type="ECO:0000256" key="1">
    <source>
        <dbReference type="ARBA" id="ARBA00022441"/>
    </source>
</evidence>
<dbReference type="Proteomes" id="UP000499080">
    <property type="component" value="Unassembled WGS sequence"/>
</dbReference>
<dbReference type="OrthoDB" id="6437573at2759"/>
<feature type="domain" description="Attractin/MKLN-like beta-propeller" evidence="4">
    <location>
        <begin position="387"/>
        <end position="506"/>
    </location>
</feature>
<evidence type="ECO:0000313" key="5">
    <source>
        <dbReference type="EMBL" id="GBN63293.1"/>
    </source>
</evidence>
<evidence type="ECO:0000256" key="2">
    <source>
        <dbReference type="ARBA" id="ARBA00022737"/>
    </source>
</evidence>